<evidence type="ECO:0000313" key="2">
    <source>
        <dbReference type="Proteomes" id="UP001172386"/>
    </source>
</evidence>
<comment type="caution">
    <text evidence="1">The sequence shown here is derived from an EMBL/GenBank/DDBJ whole genome shotgun (WGS) entry which is preliminary data.</text>
</comment>
<accession>A0ACC3AF84</accession>
<reference evidence="1" key="1">
    <citation type="submission" date="2022-10" db="EMBL/GenBank/DDBJ databases">
        <title>Culturing micro-colonial fungi from biological soil crusts in the Mojave desert and describing Neophaeococcomyces mojavensis, and introducing the new genera and species Taxawa tesnikishii.</title>
        <authorList>
            <person name="Kurbessoian T."/>
            <person name="Stajich J.E."/>
        </authorList>
    </citation>
    <scope>NUCLEOTIDE SEQUENCE</scope>
    <source>
        <strain evidence="1">JES_112</strain>
    </source>
</reference>
<dbReference type="EMBL" id="JAPDRQ010000024">
    <property type="protein sequence ID" value="KAJ9661281.1"/>
    <property type="molecule type" value="Genomic_DNA"/>
</dbReference>
<evidence type="ECO:0000313" key="1">
    <source>
        <dbReference type="EMBL" id="KAJ9661281.1"/>
    </source>
</evidence>
<name>A0ACC3AF84_9EURO</name>
<proteinExistence type="predicted"/>
<sequence length="364" mass="39586">MAPKTTQPPAAAMTPADIAAAARAPTARSISTEAADPPLKPQLLGRQHELFLPVPFQTSNKSTSKIEFNPRNTPSVVSPLVSVSARLTLVSHRYRARPVLATTGTDKYVGLPPGRDPRFVYNAGAIAHIIVTSNGVVDSGGGSVGRDSANERYMPFERTRAVGTFVLVLPSVIRQFDYETIADAVLHVAYTAREGGSGLRSEVEKGQLTRLNALQRTAIANGLYVAHSLKRHWYAKWFQFVQQPESGAKGVELTVGSDGCHTLRRWRCIPSENEGCWREDESWEVVGGEHHNGRRTGHHDGECDFERGRDTGGLFMGTPAAASPAARLVLDQKFRLAVADTSDVKISELVDIVLLVHYSLKKAG</sequence>
<protein>
    <submittedName>
        <fullName evidence="1">Uncharacterized protein</fullName>
    </submittedName>
</protein>
<dbReference type="Proteomes" id="UP001172386">
    <property type="component" value="Unassembled WGS sequence"/>
</dbReference>
<organism evidence="1 2">
    <name type="scientific">Neophaeococcomyces mojaviensis</name>
    <dbReference type="NCBI Taxonomy" id="3383035"/>
    <lineage>
        <taxon>Eukaryota</taxon>
        <taxon>Fungi</taxon>
        <taxon>Dikarya</taxon>
        <taxon>Ascomycota</taxon>
        <taxon>Pezizomycotina</taxon>
        <taxon>Eurotiomycetes</taxon>
        <taxon>Chaetothyriomycetidae</taxon>
        <taxon>Chaetothyriales</taxon>
        <taxon>Chaetothyriales incertae sedis</taxon>
        <taxon>Neophaeococcomyces</taxon>
    </lineage>
</organism>
<gene>
    <name evidence="1" type="ORF">H2198_002024</name>
</gene>
<keyword evidence="2" id="KW-1185">Reference proteome</keyword>